<evidence type="ECO:0000313" key="2">
    <source>
        <dbReference type="EMBL" id="NVK97725.1"/>
    </source>
</evidence>
<comment type="caution">
    <text evidence="2">The sequence shown here is derived from an EMBL/GenBank/DDBJ whole genome shotgun (WGS) entry which is preliminary data.</text>
</comment>
<evidence type="ECO:0000313" key="3">
    <source>
        <dbReference type="Proteomes" id="UP000565723"/>
    </source>
</evidence>
<protein>
    <recommendedName>
        <fullName evidence="1">DUF6455 domain-containing protein</fullName>
    </recommendedName>
</protein>
<dbReference type="AlphaFoldDB" id="A0A850LJP7"/>
<dbReference type="EMBL" id="JABXIY010000032">
    <property type="protein sequence ID" value="NVK97725.1"/>
    <property type="molecule type" value="Genomic_DNA"/>
</dbReference>
<dbReference type="Pfam" id="PF20056">
    <property type="entry name" value="DUF6455"/>
    <property type="match status" value="1"/>
</dbReference>
<accession>A0A850LJP7</accession>
<name>A0A850LJP7_9RHOB</name>
<proteinExistence type="predicted"/>
<dbReference type="InterPro" id="IPR045601">
    <property type="entry name" value="DUF6455"/>
</dbReference>
<dbReference type="OMA" id="SDACTGW"/>
<reference evidence="2 3" key="1">
    <citation type="journal article" date="2020" name="Proc. Natl. Acad. Sci. U.S.A.">
        <title>Ecological drivers of bacterial community assembly in synthetic phycospheres.</title>
        <authorList>
            <person name="Fu H."/>
            <person name="Uchimiya M."/>
            <person name="Gore J."/>
            <person name="Moran M.A."/>
        </authorList>
    </citation>
    <scope>NUCLEOTIDE SEQUENCE [LARGE SCALE GENOMIC DNA]</scope>
    <source>
        <strain evidence="2">HF-Din03</strain>
    </source>
</reference>
<organism evidence="2 3">
    <name type="scientific">Ruegeria pomeroyi</name>
    <dbReference type="NCBI Taxonomy" id="89184"/>
    <lineage>
        <taxon>Bacteria</taxon>
        <taxon>Pseudomonadati</taxon>
        <taxon>Pseudomonadota</taxon>
        <taxon>Alphaproteobacteria</taxon>
        <taxon>Rhodobacterales</taxon>
        <taxon>Roseobacteraceae</taxon>
        <taxon>Ruegeria</taxon>
    </lineage>
</organism>
<dbReference type="RefSeq" id="WP_011046691.1">
    <property type="nucleotide sequence ID" value="NZ_CP076685.1"/>
</dbReference>
<gene>
    <name evidence="2" type="ORF">HW564_12405</name>
</gene>
<dbReference type="Proteomes" id="UP000565723">
    <property type="component" value="Unassembled WGS sequence"/>
</dbReference>
<feature type="domain" description="DUF6455" evidence="1">
    <location>
        <begin position="6"/>
        <end position="85"/>
    </location>
</feature>
<sequence>MAQIPLGDIERHFWLTRSVARTIGVSFTEALAEKRLTEEGYAELITRCRAAGCTERCQLWLACQQGRAEAAPEFCTNAEALDRLR</sequence>
<evidence type="ECO:0000259" key="1">
    <source>
        <dbReference type="Pfam" id="PF20056"/>
    </source>
</evidence>